<dbReference type="InterPro" id="IPR008969">
    <property type="entry name" value="CarboxyPept-like_regulatory"/>
</dbReference>
<evidence type="ECO:0000259" key="4">
    <source>
        <dbReference type="Pfam" id="PF14905"/>
    </source>
</evidence>
<comment type="subcellular location">
    <subcellularLocation>
        <location evidence="1">Cell outer membrane</location>
    </subcellularLocation>
</comment>
<dbReference type="RefSeq" id="WP_208079614.1">
    <property type="nucleotide sequence ID" value="NZ_CP071869.1"/>
</dbReference>
<dbReference type="AlphaFoldDB" id="A0A975H830"/>
<dbReference type="Pfam" id="PF14905">
    <property type="entry name" value="OMP_b-brl_3"/>
    <property type="match status" value="1"/>
</dbReference>
<name>A0A975H830_9FLAO</name>
<dbReference type="InterPro" id="IPR041700">
    <property type="entry name" value="OMP_b-brl_3"/>
</dbReference>
<organism evidence="5 6">
    <name type="scientific">Polaribacter cellanae</name>
    <dbReference type="NCBI Taxonomy" id="2818493"/>
    <lineage>
        <taxon>Bacteria</taxon>
        <taxon>Pseudomonadati</taxon>
        <taxon>Bacteroidota</taxon>
        <taxon>Flavobacteriia</taxon>
        <taxon>Flavobacteriales</taxon>
        <taxon>Flavobacteriaceae</taxon>
    </lineage>
</organism>
<protein>
    <submittedName>
        <fullName evidence="5">TonB-dependent receptor</fullName>
    </submittedName>
</protein>
<dbReference type="KEGG" id="pcea:J3359_04830"/>
<dbReference type="SUPFAM" id="SSF49464">
    <property type="entry name" value="Carboxypeptidase regulatory domain-like"/>
    <property type="match status" value="1"/>
</dbReference>
<dbReference type="Pfam" id="PF13715">
    <property type="entry name" value="CarbopepD_reg_2"/>
    <property type="match status" value="1"/>
</dbReference>
<dbReference type="GO" id="GO:0009279">
    <property type="term" value="C:cell outer membrane"/>
    <property type="evidence" value="ECO:0007669"/>
    <property type="project" value="UniProtKB-SubCell"/>
</dbReference>
<evidence type="ECO:0000256" key="3">
    <source>
        <dbReference type="ARBA" id="ARBA00023237"/>
    </source>
</evidence>
<evidence type="ECO:0000256" key="2">
    <source>
        <dbReference type="ARBA" id="ARBA00023136"/>
    </source>
</evidence>
<dbReference type="Gene3D" id="2.60.40.1120">
    <property type="entry name" value="Carboxypeptidase-like, regulatory domain"/>
    <property type="match status" value="1"/>
</dbReference>
<proteinExistence type="predicted"/>
<evidence type="ECO:0000256" key="1">
    <source>
        <dbReference type="ARBA" id="ARBA00004442"/>
    </source>
</evidence>
<feature type="domain" description="Outer membrane protein beta-barrel" evidence="4">
    <location>
        <begin position="367"/>
        <end position="772"/>
    </location>
</feature>
<dbReference type="InterPro" id="IPR036942">
    <property type="entry name" value="Beta-barrel_TonB_sf"/>
</dbReference>
<dbReference type="PANTHER" id="PTHR40980:SF4">
    <property type="entry name" value="TONB-DEPENDENT RECEPTOR-LIKE BETA-BARREL DOMAIN-CONTAINING PROTEIN"/>
    <property type="match status" value="1"/>
</dbReference>
<keyword evidence="3" id="KW-0998">Cell outer membrane</keyword>
<reference evidence="5 6" key="1">
    <citation type="submission" date="2021-03" db="EMBL/GenBank/DDBJ databases">
        <title>Complete genome of Polaribacter_sp.SM13.</title>
        <authorList>
            <person name="Jeong S.W."/>
            <person name="Bae J.W."/>
        </authorList>
    </citation>
    <scope>NUCLEOTIDE SEQUENCE [LARGE SCALE GENOMIC DNA]</scope>
    <source>
        <strain evidence="5 6">SM13</strain>
    </source>
</reference>
<dbReference type="PANTHER" id="PTHR40980">
    <property type="entry name" value="PLUG DOMAIN-CONTAINING PROTEIN"/>
    <property type="match status" value="1"/>
</dbReference>
<keyword evidence="2" id="KW-0472">Membrane</keyword>
<dbReference type="SUPFAM" id="SSF56935">
    <property type="entry name" value="Porins"/>
    <property type="match status" value="1"/>
</dbReference>
<dbReference type="Gene3D" id="2.40.170.20">
    <property type="entry name" value="TonB-dependent receptor, beta-barrel domain"/>
    <property type="match status" value="1"/>
</dbReference>
<gene>
    <name evidence="5" type="ORF">J3359_04830</name>
</gene>
<evidence type="ECO:0000313" key="5">
    <source>
        <dbReference type="EMBL" id="QTE23609.1"/>
    </source>
</evidence>
<keyword evidence="6" id="KW-1185">Reference proteome</keyword>
<keyword evidence="5" id="KW-0675">Receptor</keyword>
<sequence>MNLFKIFIISLISFSSYSQVDIRGVVKDAANMPIEFADVFLTDANNQIISGGITDDKGAFNLTTKQGTYKLTVSFIGYAEWNQNVTLDKDMDLGSIILKADKNQLDEVVVTAKKPLIERKVDRLVFNIENSVAASGGNGLDALRVAPGVRVQNDAISMVGKSSMAVMVDDRLIHLSGDDLIIFLKTLQTDNIKSIEVITNPPAKFDAEGNSGIINVKLKHSDSDYWNVSLNSLYRQTTYPSGTFGGNFNYQKENLSLFTNLSYENGSKRETETEKIFYPTQKWDNNFKNRKIAKIFSSHIGLDYRLSDTWSAGIQYLGNFSRPHSNQYNKSIIKDNISLSIDSIINTIAYDNKKTLSNSYNFHSFIKLDTIGKKISTNFDYFDFRNDLKRSFQTQAITEDFSSTPDGYLSVDNKGIHDLKIYSAKIDVDYPTLWANFSFGGKVYFSKTHYDNKYFDSTAGVPILQPNRSNIFDYDENTQALYFMGNKKLSEKWSIQLGLRIENTQTKGNSITLGEIDRNNYLQLFPTIYILNKTNDASVFSLNYGRRISRPRYNELNPFQVYYSPYSYTQGNPTLTPSFTDNIEFQYAFKNVLFSSLSFSHKSRGRGNPPFFDDDTKIQYLIDLNFYNTDTYNLSEVYIFNKLDWLQTELQGNLFYTTTNFTKDVNISEPKGWGAFVSVNNRFVLNTKKTINGEINFWYQSPQFQDVYKIKGSASLDLGLKFSLLKSKLNIGVFADDVLKTDIERANTKSGNTNYSYSYYNDYRNFRLSVNYRFGATHLKVEKHNFGNEEEKNRIDN</sequence>
<accession>A0A975H830</accession>
<dbReference type="Proteomes" id="UP000663920">
    <property type="component" value="Chromosome"/>
</dbReference>
<dbReference type="EMBL" id="CP071869">
    <property type="protein sequence ID" value="QTE23609.1"/>
    <property type="molecule type" value="Genomic_DNA"/>
</dbReference>
<evidence type="ECO:0000313" key="6">
    <source>
        <dbReference type="Proteomes" id="UP000663920"/>
    </source>
</evidence>